<feature type="domain" description="GOLD" evidence="11">
    <location>
        <begin position="37"/>
        <end position="121"/>
    </location>
</feature>
<dbReference type="SUPFAM" id="SSF101576">
    <property type="entry name" value="Supernatant protein factor (SPF), C-terminal domain"/>
    <property type="match status" value="1"/>
</dbReference>
<evidence type="ECO:0000256" key="8">
    <source>
        <dbReference type="ARBA" id="ARBA00037847"/>
    </source>
</evidence>
<sequence>MYPLIALIAIAASVSKIHAELEFYEQDLNFRVDAGTRTCFFEKGAVGQTMELYYQVLDGQHGDLDITFEVTDPEGAKLVSDYKQSQNSIIMELQHDGDYVFCLDNTYSIMNSKLVFVYVVIEHKVTDQGDGVVSSVDADGKEHGEEEILEWIGVDEGGKNYTMTVTKIIDHLKRMLNHVVHARHMLDMYGASKSRDSYLALEDTFIVDVWSSFQILFMICVGTTQVYMIKRLFASPVVKC</sequence>
<dbReference type="GeneID" id="112046413"/>
<organism evidence="12 13">
    <name type="scientific">Bicyclus anynana</name>
    <name type="common">Squinting bush brown butterfly</name>
    <dbReference type="NCBI Taxonomy" id="110368"/>
    <lineage>
        <taxon>Eukaryota</taxon>
        <taxon>Metazoa</taxon>
        <taxon>Ecdysozoa</taxon>
        <taxon>Arthropoda</taxon>
        <taxon>Hexapoda</taxon>
        <taxon>Insecta</taxon>
        <taxon>Pterygota</taxon>
        <taxon>Neoptera</taxon>
        <taxon>Endopterygota</taxon>
        <taxon>Lepidoptera</taxon>
        <taxon>Glossata</taxon>
        <taxon>Ditrysia</taxon>
        <taxon>Papilionoidea</taxon>
        <taxon>Nymphalidae</taxon>
        <taxon>Satyrinae</taxon>
        <taxon>Satyrini</taxon>
        <taxon>Mycalesina</taxon>
        <taxon>Bicyclus</taxon>
    </lineage>
</organism>
<comment type="similarity">
    <text evidence="2 9">Belongs to the EMP24/GP25L family.</text>
</comment>
<dbReference type="PROSITE" id="PS50866">
    <property type="entry name" value="GOLD"/>
    <property type="match status" value="1"/>
</dbReference>
<evidence type="ECO:0000313" key="12">
    <source>
        <dbReference type="Proteomes" id="UP001652582"/>
    </source>
</evidence>
<dbReference type="InterPro" id="IPR009038">
    <property type="entry name" value="GOLD_dom"/>
</dbReference>
<dbReference type="PANTHER" id="PTHR22811">
    <property type="entry name" value="TRANSMEMBRANE EMP24 DOMAIN-CONTAINING PROTEIN"/>
    <property type="match status" value="1"/>
</dbReference>
<dbReference type="RefSeq" id="XP_023938787.1">
    <property type="nucleotide sequence ID" value="XM_024083019.2"/>
</dbReference>
<evidence type="ECO:0000256" key="7">
    <source>
        <dbReference type="ARBA" id="ARBA00023136"/>
    </source>
</evidence>
<keyword evidence="3" id="KW-0217">Developmental protein</keyword>
<evidence type="ECO:0000256" key="10">
    <source>
        <dbReference type="SAM" id="SignalP"/>
    </source>
</evidence>
<dbReference type="GO" id="GO:0016020">
    <property type="term" value="C:membrane"/>
    <property type="evidence" value="ECO:0007669"/>
    <property type="project" value="UniProtKB-SubCell"/>
</dbReference>
<dbReference type="Pfam" id="PF01105">
    <property type="entry name" value="EMP24_GP25L"/>
    <property type="match status" value="1"/>
</dbReference>
<gene>
    <name evidence="13" type="primary">LOC112046413</name>
</gene>
<protein>
    <submittedName>
        <fullName evidence="13">Transmembrane emp24 domain-containing protein 5-like</fullName>
    </submittedName>
</protein>
<dbReference type="Proteomes" id="UP001652582">
    <property type="component" value="Chromosome 21"/>
</dbReference>
<dbReference type="OrthoDB" id="10252683at2759"/>
<reference evidence="13" key="1">
    <citation type="submission" date="2025-08" db="UniProtKB">
        <authorList>
            <consortium name="RefSeq"/>
        </authorList>
    </citation>
    <scope>IDENTIFICATION</scope>
</reference>
<evidence type="ECO:0000256" key="3">
    <source>
        <dbReference type="ARBA" id="ARBA00022473"/>
    </source>
</evidence>
<name>A0A6J1N0W2_BICAN</name>
<proteinExistence type="inferred from homology"/>
<dbReference type="InterPro" id="IPR036598">
    <property type="entry name" value="GOLD_dom_sf"/>
</dbReference>
<evidence type="ECO:0000256" key="4">
    <source>
        <dbReference type="ARBA" id="ARBA00022692"/>
    </source>
</evidence>
<evidence type="ECO:0000313" key="13">
    <source>
        <dbReference type="RefSeq" id="XP_023938787.1"/>
    </source>
</evidence>
<feature type="signal peptide" evidence="10">
    <location>
        <begin position="1"/>
        <end position="19"/>
    </location>
</feature>
<dbReference type="SMART" id="SM01190">
    <property type="entry name" value="EMP24_GP25L"/>
    <property type="match status" value="1"/>
</dbReference>
<dbReference type="AlphaFoldDB" id="A0A6J1N0W2"/>
<evidence type="ECO:0000256" key="5">
    <source>
        <dbReference type="ARBA" id="ARBA00022729"/>
    </source>
</evidence>
<keyword evidence="7" id="KW-0472">Membrane</keyword>
<dbReference type="InterPro" id="IPR015720">
    <property type="entry name" value="Emp24-like"/>
</dbReference>
<evidence type="ECO:0000256" key="9">
    <source>
        <dbReference type="RuleBase" id="RU003827"/>
    </source>
</evidence>
<evidence type="ECO:0000256" key="2">
    <source>
        <dbReference type="ARBA" id="ARBA00007104"/>
    </source>
</evidence>
<keyword evidence="5 10" id="KW-0732">Signal</keyword>
<evidence type="ECO:0000256" key="1">
    <source>
        <dbReference type="ARBA" id="ARBA00004479"/>
    </source>
</evidence>
<keyword evidence="4 9" id="KW-0812">Transmembrane</keyword>
<keyword evidence="6" id="KW-1133">Transmembrane helix</keyword>
<keyword evidence="12" id="KW-1185">Reference proteome</keyword>
<comment type="subcellular location">
    <subcellularLocation>
        <location evidence="8">Endomembrane system</location>
        <topology evidence="8">Single-pass membrane protein</topology>
    </subcellularLocation>
    <subcellularLocation>
        <location evidence="1 9">Membrane</location>
        <topology evidence="1 9">Single-pass type I membrane protein</topology>
    </subcellularLocation>
</comment>
<evidence type="ECO:0000259" key="11">
    <source>
        <dbReference type="PROSITE" id="PS50866"/>
    </source>
</evidence>
<evidence type="ECO:0000256" key="6">
    <source>
        <dbReference type="ARBA" id="ARBA00022989"/>
    </source>
</evidence>
<feature type="chain" id="PRO_5027115830" evidence="10">
    <location>
        <begin position="20"/>
        <end position="240"/>
    </location>
</feature>
<dbReference type="GO" id="GO:0012505">
    <property type="term" value="C:endomembrane system"/>
    <property type="evidence" value="ECO:0007669"/>
    <property type="project" value="UniProtKB-SubCell"/>
</dbReference>
<accession>A0A6J1N0W2</accession>
<dbReference type="KEGG" id="bany:112046413"/>